<evidence type="ECO:0000256" key="4">
    <source>
        <dbReference type="ARBA" id="ARBA00022807"/>
    </source>
</evidence>
<dbReference type="Pfam" id="PF00112">
    <property type="entry name" value="Peptidase_C1"/>
    <property type="match status" value="1"/>
</dbReference>
<keyword evidence="7" id="KW-1185">Reference proteome</keyword>
<keyword evidence="2" id="KW-0645">Protease</keyword>
<dbReference type="SUPFAM" id="SSF54001">
    <property type="entry name" value="Cysteine proteinases"/>
    <property type="match status" value="1"/>
</dbReference>
<keyword evidence="5" id="KW-0472">Membrane</keyword>
<dbReference type="Gene3D" id="3.90.70.10">
    <property type="entry name" value="Cysteine proteinases"/>
    <property type="match status" value="1"/>
</dbReference>
<proteinExistence type="inferred from homology"/>
<dbReference type="WBParaSite" id="ACRNAN_Path_1446.g5667.t1">
    <property type="protein sequence ID" value="ACRNAN_Path_1446.g5667.t1"/>
    <property type="gene ID" value="ACRNAN_Path_1446.g5667"/>
</dbReference>
<evidence type="ECO:0000313" key="8">
    <source>
        <dbReference type="WBParaSite" id="ACRNAN_Path_1446.g5667.t1"/>
    </source>
</evidence>
<dbReference type="PANTHER" id="PTHR12411">
    <property type="entry name" value="CYSTEINE PROTEASE FAMILY C1-RELATED"/>
    <property type="match status" value="1"/>
</dbReference>
<dbReference type="GO" id="GO:0008234">
    <property type="term" value="F:cysteine-type peptidase activity"/>
    <property type="evidence" value="ECO:0007669"/>
    <property type="project" value="UniProtKB-KW"/>
</dbReference>
<name>A0A914C0L2_9BILA</name>
<evidence type="ECO:0000256" key="3">
    <source>
        <dbReference type="ARBA" id="ARBA00022801"/>
    </source>
</evidence>
<feature type="domain" description="Peptidase C1A papain C-terminal" evidence="6">
    <location>
        <begin position="132"/>
        <end position="391"/>
    </location>
</feature>
<keyword evidence="4" id="KW-0788">Thiol protease</keyword>
<comment type="similarity">
    <text evidence="1">Belongs to the peptidase C1 family.</text>
</comment>
<evidence type="ECO:0000256" key="2">
    <source>
        <dbReference type="ARBA" id="ARBA00022670"/>
    </source>
</evidence>
<dbReference type="InterPro" id="IPR013128">
    <property type="entry name" value="Peptidase_C1A"/>
</dbReference>
<accession>A0A914C0L2</accession>
<keyword evidence="5" id="KW-1133">Transmembrane helix</keyword>
<dbReference type="PROSITE" id="PS00139">
    <property type="entry name" value="THIOL_PROTEASE_CYS"/>
    <property type="match status" value="1"/>
</dbReference>
<sequence>MRNRSLCYFITILLLLLLVVVFLILGIWGISQWFGGEISDNQADVFYSESYKRAAEIVKKLNLLPNSTWEARLNPSAIEIENQDRSSFVISNDSLGAELQTKLEELDGIVEGSEFREHYKRHVKILSSVEGIPTEFHASDKWPECTSLTEVLDQGGCGSCWAMAAVSVIGDRMCIASSGLRRPKISAQQLIECCYYCGGCNGTMDPLTPFIYWFESGIVTESCYPYTIATDCGYPCLPETFYPTKGLGKCRKNCVNRRERFIRNYAKYVYKIASLKVLVNQATLYDVYTSLFGKNITSLELVKLDLMTFGPVVLCFNVFESFLHYYQGIYNKNMGIHVYDHCVKIIGWNHDGSHEYLLAVNSWSPKWAFNGTFKIDLEMLHNFRSDFYAGVPI</sequence>
<evidence type="ECO:0000256" key="1">
    <source>
        <dbReference type="ARBA" id="ARBA00008455"/>
    </source>
</evidence>
<dbReference type="GO" id="GO:0006508">
    <property type="term" value="P:proteolysis"/>
    <property type="evidence" value="ECO:0007669"/>
    <property type="project" value="UniProtKB-KW"/>
</dbReference>
<organism evidence="7 8">
    <name type="scientific">Acrobeloides nanus</name>
    <dbReference type="NCBI Taxonomy" id="290746"/>
    <lineage>
        <taxon>Eukaryota</taxon>
        <taxon>Metazoa</taxon>
        <taxon>Ecdysozoa</taxon>
        <taxon>Nematoda</taxon>
        <taxon>Chromadorea</taxon>
        <taxon>Rhabditida</taxon>
        <taxon>Tylenchina</taxon>
        <taxon>Cephalobomorpha</taxon>
        <taxon>Cephaloboidea</taxon>
        <taxon>Cephalobidae</taxon>
        <taxon>Acrobeloides</taxon>
    </lineage>
</organism>
<evidence type="ECO:0000256" key="5">
    <source>
        <dbReference type="SAM" id="Phobius"/>
    </source>
</evidence>
<evidence type="ECO:0000259" key="6">
    <source>
        <dbReference type="SMART" id="SM00645"/>
    </source>
</evidence>
<evidence type="ECO:0000313" key="7">
    <source>
        <dbReference type="Proteomes" id="UP000887540"/>
    </source>
</evidence>
<reference evidence="8" key="1">
    <citation type="submission" date="2022-11" db="UniProtKB">
        <authorList>
            <consortium name="WormBaseParasite"/>
        </authorList>
    </citation>
    <scope>IDENTIFICATION</scope>
</reference>
<dbReference type="InterPro" id="IPR038765">
    <property type="entry name" value="Papain-like_cys_pep_sf"/>
</dbReference>
<dbReference type="InterPro" id="IPR000169">
    <property type="entry name" value="Pept_cys_AS"/>
</dbReference>
<feature type="transmembrane region" description="Helical" evidence="5">
    <location>
        <begin position="7"/>
        <end position="30"/>
    </location>
</feature>
<protein>
    <submittedName>
        <fullName evidence="8">Peptidase C1A papain C-terminal domain-containing protein</fullName>
    </submittedName>
</protein>
<dbReference type="AlphaFoldDB" id="A0A914C0L2"/>
<dbReference type="InterPro" id="IPR000668">
    <property type="entry name" value="Peptidase_C1A_C"/>
</dbReference>
<keyword evidence="3" id="KW-0378">Hydrolase</keyword>
<dbReference type="SMART" id="SM00645">
    <property type="entry name" value="Pept_C1"/>
    <property type="match status" value="1"/>
</dbReference>
<dbReference type="Proteomes" id="UP000887540">
    <property type="component" value="Unplaced"/>
</dbReference>
<keyword evidence="5" id="KW-0812">Transmembrane</keyword>